<dbReference type="GO" id="GO:0016020">
    <property type="term" value="C:membrane"/>
    <property type="evidence" value="ECO:0007669"/>
    <property type="project" value="UniProtKB-SubCell"/>
</dbReference>
<keyword evidence="8 13" id="KW-0560">Oxidoreductase</keyword>
<dbReference type="STRING" id="743788.S8E9B9"/>
<feature type="binding site" description="axial binding residue" evidence="12">
    <location>
        <position position="418"/>
    </location>
    <ligand>
        <name>heme</name>
        <dbReference type="ChEBI" id="CHEBI:30413"/>
    </ligand>
    <ligandPart>
        <name>Fe</name>
        <dbReference type="ChEBI" id="CHEBI:18248"/>
    </ligandPart>
</feature>
<dbReference type="InterPro" id="IPR017972">
    <property type="entry name" value="Cyt_P450_CS"/>
</dbReference>
<dbReference type="GO" id="GO:0016705">
    <property type="term" value="F:oxidoreductase activity, acting on paired donors, with incorporation or reduction of molecular oxygen"/>
    <property type="evidence" value="ECO:0007669"/>
    <property type="project" value="InterPro"/>
</dbReference>
<dbReference type="PROSITE" id="PS00086">
    <property type="entry name" value="CYTOCHROME_P450"/>
    <property type="match status" value="1"/>
</dbReference>
<dbReference type="OrthoDB" id="2790008at2759"/>
<dbReference type="AlphaFoldDB" id="S8E9B9"/>
<proteinExistence type="inferred from homology"/>
<evidence type="ECO:0000256" key="13">
    <source>
        <dbReference type="RuleBase" id="RU000461"/>
    </source>
</evidence>
<gene>
    <name evidence="14" type="ORF">FOMPIDRAFT_1048925</name>
</gene>
<keyword evidence="5" id="KW-0812">Transmembrane</keyword>
<keyword evidence="15" id="KW-1185">Reference proteome</keyword>
<organism evidence="14 15">
    <name type="scientific">Fomitopsis schrenkii</name>
    <name type="common">Brown rot fungus</name>
    <dbReference type="NCBI Taxonomy" id="2126942"/>
    <lineage>
        <taxon>Eukaryota</taxon>
        <taxon>Fungi</taxon>
        <taxon>Dikarya</taxon>
        <taxon>Basidiomycota</taxon>
        <taxon>Agaricomycotina</taxon>
        <taxon>Agaricomycetes</taxon>
        <taxon>Polyporales</taxon>
        <taxon>Fomitopsis</taxon>
    </lineage>
</organism>
<evidence type="ECO:0000256" key="1">
    <source>
        <dbReference type="ARBA" id="ARBA00001971"/>
    </source>
</evidence>
<accession>S8E9B9</accession>
<dbReference type="PANTHER" id="PTHR46206">
    <property type="entry name" value="CYTOCHROME P450"/>
    <property type="match status" value="1"/>
</dbReference>
<dbReference type="EMBL" id="KE504143">
    <property type="protein sequence ID" value="EPT01203.1"/>
    <property type="molecule type" value="Genomic_DNA"/>
</dbReference>
<evidence type="ECO:0000256" key="7">
    <source>
        <dbReference type="ARBA" id="ARBA00022989"/>
    </source>
</evidence>
<evidence type="ECO:0000256" key="9">
    <source>
        <dbReference type="ARBA" id="ARBA00023004"/>
    </source>
</evidence>
<protein>
    <recommendedName>
        <fullName evidence="16">Cytochrome P450</fullName>
    </recommendedName>
</protein>
<evidence type="ECO:0000256" key="2">
    <source>
        <dbReference type="ARBA" id="ARBA00004370"/>
    </source>
</evidence>
<keyword evidence="6 12" id="KW-0479">Metal-binding</keyword>
<dbReference type="GO" id="GO:0004497">
    <property type="term" value="F:monooxygenase activity"/>
    <property type="evidence" value="ECO:0007669"/>
    <property type="project" value="UniProtKB-KW"/>
</dbReference>
<dbReference type="GO" id="GO:0020037">
    <property type="term" value="F:heme binding"/>
    <property type="evidence" value="ECO:0007669"/>
    <property type="project" value="InterPro"/>
</dbReference>
<evidence type="ECO:0000313" key="15">
    <source>
        <dbReference type="Proteomes" id="UP000015241"/>
    </source>
</evidence>
<dbReference type="Pfam" id="PF00067">
    <property type="entry name" value="p450"/>
    <property type="match status" value="2"/>
</dbReference>
<evidence type="ECO:0000256" key="5">
    <source>
        <dbReference type="ARBA" id="ARBA00022692"/>
    </source>
</evidence>
<evidence type="ECO:0000256" key="6">
    <source>
        <dbReference type="ARBA" id="ARBA00022723"/>
    </source>
</evidence>
<keyword evidence="7" id="KW-1133">Transmembrane helix</keyword>
<evidence type="ECO:0000256" key="12">
    <source>
        <dbReference type="PIRSR" id="PIRSR602403-1"/>
    </source>
</evidence>
<comment type="cofactor">
    <cofactor evidence="1 12">
        <name>heme</name>
        <dbReference type="ChEBI" id="CHEBI:30413"/>
    </cofactor>
</comment>
<evidence type="ECO:0008006" key="16">
    <source>
        <dbReference type="Google" id="ProtNLM"/>
    </source>
</evidence>
<comment type="similarity">
    <text evidence="3 13">Belongs to the cytochrome P450 family.</text>
</comment>
<dbReference type="InterPro" id="IPR002403">
    <property type="entry name" value="Cyt_P450_E_grp-IV"/>
</dbReference>
<comment type="subcellular location">
    <subcellularLocation>
        <location evidence="2">Membrane</location>
    </subcellularLocation>
</comment>
<keyword evidence="10 13" id="KW-0503">Monooxygenase</keyword>
<dbReference type="PANTHER" id="PTHR46206:SF5">
    <property type="entry name" value="P450, PUTATIVE (EUROFUNG)-RELATED"/>
    <property type="match status" value="1"/>
</dbReference>
<evidence type="ECO:0000313" key="14">
    <source>
        <dbReference type="EMBL" id="EPT01203.1"/>
    </source>
</evidence>
<evidence type="ECO:0000256" key="10">
    <source>
        <dbReference type="ARBA" id="ARBA00023033"/>
    </source>
</evidence>
<dbReference type="CDD" id="cd11041">
    <property type="entry name" value="CYP503A1-like"/>
    <property type="match status" value="1"/>
</dbReference>
<dbReference type="InterPro" id="IPR036396">
    <property type="entry name" value="Cyt_P450_sf"/>
</dbReference>
<evidence type="ECO:0000256" key="3">
    <source>
        <dbReference type="ARBA" id="ARBA00010617"/>
    </source>
</evidence>
<dbReference type="InterPro" id="IPR001128">
    <property type="entry name" value="Cyt_P450"/>
</dbReference>
<name>S8E9B9_FOMSC</name>
<sequence length="477" mass="52692">MSLLFAVYVFAAFGALWVFHAFFRSHIHAIPTFGGPSLPLLSYIGAVRSLTNTFAIVQEGYKKHKGGCFKYAQPGHWCVVVTSPAAAEELAKAPDDVLSMQAAMIDTFQVPYTIGLDVAQNLYHIPVIRTSLMRNAARMFDDIRDEGVSALSDQVQSAEGVHEWVSVRAAGIAREVICRVSNRAFVGLPICRDADFLAVHKEFAKNVVAARTVIKLFPKLVKPLVARLYSSTPSSIGHASRHLDSIITERLRDTDSRTVHGYYDEKDSPNDLLQWLIESAPQGRERTVPALALRILVVNLAAIHTTSSLEHVVRAEGWSKVSLGHMRLLDGFLKEVLRFSGPSVRIKRKAVQDFTFTDGTFIPKGTFVAVAARAFQFDADYYADPAVFDPRRYEGERGGSKDNSARTDLVFGLGHHTCPGRFFAATALKALLSHIVVTYDVKLPGGSRSIPQPTWIAESFVSNSKANVLFRKRDVCK</sequence>
<dbReference type="eggNOG" id="KOG0684">
    <property type="taxonomic scope" value="Eukaryota"/>
</dbReference>
<keyword evidence="9 12" id="KW-0408">Iron</keyword>
<dbReference type="PRINTS" id="PR00465">
    <property type="entry name" value="EP450IV"/>
</dbReference>
<keyword evidence="4 12" id="KW-0349">Heme</keyword>
<evidence type="ECO:0000256" key="8">
    <source>
        <dbReference type="ARBA" id="ARBA00023002"/>
    </source>
</evidence>
<evidence type="ECO:0000256" key="11">
    <source>
        <dbReference type="ARBA" id="ARBA00023136"/>
    </source>
</evidence>
<dbReference type="Proteomes" id="UP000015241">
    <property type="component" value="Unassembled WGS sequence"/>
</dbReference>
<dbReference type="Gene3D" id="1.10.630.10">
    <property type="entry name" value="Cytochrome P450"/>
    <property type="match status" value="2"/>
</dbReference>
<dbReference type="InParanoid" id="S8E9B9"/>
<keyword evidence="11" id="KW-0472">Membrane</keyword>
<dbReference type="HOGENOM" id="CLU_022195_0_2_1"/>
<dbReference type="SUPFAM" id="SSF48264">
    <property type="entry name" value="Cytochrome P450"/>
    <property type="match status" value="1"/>
</dbReference>
<reference evidence="14 15" key="1">
    <citation type="journal article" date="2012" name="Science">
        <title>The Paleozoic origin of enzymatic lignin decomposition reconstructed from 31 fungal genomes.</title>
        <authorList>
            <person name="Floudas D."/>
            <person name="Binder M."/>
            <person name="Riley R."/>
            <person name="Barry K."/>
            <person name="Blanchette R.A."/>
            <person name="Henrissat B."/>
            <person name="Martinez A.T."/>
            <person name="Otillar R."/>
            <person name="Spatafora J.W."/>
            <person name="Yadav J.S."/>
            <person name="Aerts A."/>
            <person name="Benoit I."/>
            <person name="Boyd A."/>
            <person name="Carlson A."/>
            <person name="Copeland A."/>
            <person name="Coutinho P.M."/>
            <person name="de Vries R.P."/>
            <person name="Ferreira P."/>
            <person name="Findley K."/>
            <person name="Foster B."/>
            <person name="Gaskell J."/>
            <person name="Glotzer D."/>
            <person name="Gorecki P."/>
            <person name="Heitman J."/>
            <person name="Hesse C."/>
            <person name="Hori C."/>
            <person name="Igarashi K."/>
            <person name="Jurgens J.A."/>
            <person name="Kallen N."/>
            <person name="Kersten P."/>
            <person name="Kohler A."/>
            <person name="Kuees U."/>
            <person name="Kumar T.K.A."/>
            <person name="Kuo A."/>
            <person name="LaButti K."/>
            <person name="Larrondo L.F."/>
            <person name="Lindquist E."/>
            <person name="Ling A."/>
            <person name="Lombard V."/>
            <person name="Lucas S."/>
            <person name="Lundell T."/>
            <person name="Martin R."/>
            <person name="McLaughlin D.J."/>
            <person name="Morgenstern I."/>
            <person name="Morin E."/>
            <person name="Murat C."/>
            <person name="Nagy L.G."/>
            <person name="Nolan M."/>
            <person name="Ohm R.A."/>
            <person name="Patyshakuliyeva A."/>
            <person name="Rokas A."/>
            <person name="Ruiz-Duenas F.J."/>
            <person name="Sabat G."/>
            <person name="Salamov A."/>
            <person name="Samejima M."/>
            <person name="Schmutz J."/>
            <person name="Slot J.C."/>
            <person name="St John F."/>
            <person name="Stenlid J."/>
            <person name="Sun H."/>
            <person name="Sun S."/>
            <person name="Syed K."/>
            <person name="Tsang A."/>
            <person name="Wiebenga A."/>
            <person name="Young D."/>
            <person name="Pisabarro A."/>
            <person name="Eastwood D.C."/>
            <person name="Martin F."/>
            <person name="Cullen D."/>
            <person name="Grigoriev I.V."/>
            <person name="Hibbett D.S."/>
        </authorList>
    </citation>
    <scope>NUCLEOTIDE SEQUENCE</scope>
    <source>
        <strain evidence="15">FP-58527</strain>
    </source>
</reference>
<dbReference type="GO" id="GO:0005506">
    <property type="term" value="F:iron ion binding"/>
    <property type="evidence" value="ECO:0007669"/>
    <property type="project" value="InterPro"/>
</dbReference>
<evidence type="ECO:0000256" key="4">
    <source>
        <dbReference type="ARBA" id="ARBA00022617"/>
    </source>
</evidence>